<dbReference type="EMBL" id="JACJJG010000024">
    <property type="protein sequence ID" value="MBM6673499.1"/>
    <property type="molecule type" value="Genomic_DNA"/>
</dbReference>
<organism evidence="2 3">
    <name type="scientific">Marseilla massiliensis</name>
    <dbReference type="NCBI Taxonomy" id="1841864"/>
    <lineage>
        <taxon>Bacteria</taxon>
        <taxon>Pseudomonadati</taxon>
        <taxon>Bacteroidota</taxon>
        <taxon>Bacteroidia</taxon>
        <taxon>Bacteroidales</taxon>
        <taxon>Prevotellaceae</taxon>
        <taxon>Marseilla</taxon>
    </lineage>
</organism>
<reference evidence="2" key="2">
    <citation type="journal article" date="2021" name="Sci. Rep.">
        <title>The distribution of antibiotic resistance genes in chicken gut microbiota commensals.</title>
        <authorList>
            <person name="Juricova H."/>
            <person name="Matiasovicova J."/>
            <person name="Kubasova T."/>
            <person name="Cejkova D."/>
            <person name="Rychlik I."/>
        </authorList>
    </citation>
    <scope>NUCLEOTIDE SEQUENCE</scope>
    <source>
        <strain evidence="2">An824</strain>
    </source>
</reference>
<name>A0A938WSQ7_9BACT</name>
<feature type="domain" description="Bacterial Ig-like" evidence="1">
    <location>
        <begin position="80"/>
        <end position="166"/>
    </location>
</feature>
<keyword evidence="3" id="KW-1185">Reference proteome</keyword>
<dbReference type="RefSeq" id="WP_205104249.1">
    <property type="nucleotide sequence ID" value="NZ_JACJJG010000024.1"/>
</dbReference>
<gene>
    <name evidence="2" type="ORF">H6A34_06385</name>
</gene>
<evidence type="ECO:0000313" key="3">
    <source>
        <dbReference type="Proteomes" id="UP000706891"/>
    </source>
</evidence>
<proteinExistence type="predicted"/>
<protein>
    <recommendedName>
        <fullName evidence="1">Bacterial Ig-like domain-containing protein</fullName>
    </recommendedName>
</protein>
<comment type="caution">
    <text evidence="2">The sequence shown here is derived from an EMBL/GenBank/DDBJ whole genome shotgun (WGS) entry which is preliminary data.</text>
</comment>
<evidence type="ECO:0000259" key="1">
    <source>
        <dbReference type="Pfam" id="PF20251"/>
    </source>
</evidence>
<sequence>MNKGVVIPLFTAFLFSVSFVCCNDKRKSSITKGATLQTADTVYVKPLKTLQRADTVWYEPEGYAGMVGFVISPVTVCLQDTDIIDIIMWNNTPETIMTGNRYNIDMWNGERWKRVDLSRTKDGILMATDALGVVLEPGDEVKRTFKLWHKQVYDYTSGKYRITLYFGMKGQVYEERQASIWFNVQ</sequence>
<accession>A0A938WSQ7</accession>
<evidence type="ECO:0000313" key="2">
    <source>
        <dbReference type="EMBL" id="MBM6673499.1"/>
    </source>
</evidence>
<dbReference type="Pfam" id="PF20251">
    <property type="entry name" value="Big_14"/>
    <property type="match status" value="1"/>
</dbReference>
<reference evidence="2" key="1">
    <citation type="submission" date="2020-08" db="EMBL/GenBank/DDBJ databases">
        <authorList>
            <person name="Cejkova D."/>
            <person name="Kubasova T."/>
            <person name="Jahodarova E."/>
            <person name="Rychlik I."/>
        </authorList>
    </citation>
    <scope>NUCLEOTIDE SEQUENCE</scope>
    <source>
        <strain evidence="2">An824</strain>
    </source>
</reference>
<dbReference type="AlphaFoldDB" id="A0A938WSQ7"/>
<dbReference type="Proteomes" id="UP000706891">
    <property type="component" value="Unassembled WGS sequence"/>
</dbReference>
<dbReference type="InterPro" id="IPR046878">
    <property type="entry name" value="Big_14"/>
</dbReference>